<accession>A0A6H5INP7</accession>
<dbReference type="Pfam" id="PF14828">
    <property type="entry name" value="Amnionless"/>
    <property type="match status" value="1"/>
</dbReference>
<feature type="transmembrane region" description="Helical" evidence="11">
    <location>
        <begin position="237"/>
        <end position="257"/>
    </location>
</feature>
<evidence type="ECO:0000256" key="1">
    <source>
        <dbReference type="ARBA" id="ARBA00004251"/>
    </source>
</evidence>
<dbReference type="GO" id="GO:0030139">
    <property type="term" value="C:endocytic vesicle"/>
    <property type="evidence" value="ECO:0007669"/>
    <property type="project" value="TreeGrafter"/>
</dbReference>
<evidence type="ECO:0000313" key="12">
    <source>
        <dbReference type="EMBL" id="CAB0038805.1"/>
    </source>
</evidence>
<dbReference type="InterPro" id="IPR026112">
    <property type="entry name" value="AMN"/>
</dbReference>
<evidence type="ECO:0000256" key="2">
    <source>
        <dbReference type="ARBA" id="ARBA00021200"/>
    </source>
</evidence>
<dbReference type="GO" id="GO:0006898">
    <property type="term" value="P:receptor-mediated endocytosis"/>
    <property type="evidence" value="ECO:0007669"/>
    <property type="project" value="TreeGrafter"/>
</dbReference>
<evidence type="ECO:0000256" key="6">
    <source>
        <dbReference type="ARBA" id="ARBA00022729"/>
    </source>
</evidence>
<name>A0A6H5INP7_9HYME</name>
<dbReference type="AlphaFoldDB" id="A0A6H5INP7"/>
<evidence type="ECO:0000256" key="4">
    <source>
        <dbReference type="ARBA" id="ARBA00022475"/>
    </source>
</evidence>
<evidence type="ECO:0000256" key="10">
    <source>
        <dbReference type="SAM" id="MobiDB-lite"/>
    </source>
</evidence>
<sequence>MDTANWNGSNEAVPHLERLPCQSDRVVLPSASEIFSISLPLSRSVSVGSVRLADQNRSLSAWRWQEIVRDGPEFAVDRRSYPVGYSQLENCERCRCQDGDLDEYLAELCSLRRAKCGPLRCEYPLKVEGHCCPYCGARVRLSRRSLSSTARRLAREILARRWRDRLAWHLRYTWLDDDGTSEILIREKKAAYEGSDIVIALAELVAALREEGVEVLSAESSGAPLSERLLLRALAPVLVWPLLVCVIFVVVCLAFGYPISEIYSTTREIGALIFLSSKTKAGRHVAFARFENIPEPGVQLVEEDKPSVPPRRAAAAVSKPYLPKKRAAARKNISIPGGAGSFFRKSQLDESLSLVSLESSSAVKYDDEDEENREDFDKVLELS</sequence>
<keyword evidence="13" id="KW-1185">Reference proteome</keyword>
<evidence type="ECO:0000256" key="11">
    <source>
        <dbReference type="SAM" id="Phobius"/>
    </source>
</evidence>
<evidence type="ECO:0000256" key="7">
    <source>
        <dbReference type="ARBA" id="ARBA00022927"/>
    </source>
</evidence>
<keyword evidence="4" id="KW-1003">Cell membrane</keyword>
<reference evidence="12 13" key="1">
    <citation type="submission" date="2020-02" db="EMBL/GenBank/DDBJ databases">
        <authorList>
            <person name="Ferguson B K."/>
        </authorList>
    </citation>
    <scope>NUCLEOTIDE SEQUENCE [LARGE SCALE GENOMIC DNA]</scope>
</reference>
<dbReference type="Proteomes" id="UP000479190">
    <property type="component" value="Unassembled WGS sequence"/>
</dbReference>
<keyword evidence="3" id="KW-0813">Transport</keyword>
<comment type="subcellular location">
    <subcellularLocation>
        <location evidence="1">Cell membrane</location>
        <topology evidence="1">Single-pass type I membrane protein</topology>
    </subcellularLocation>
</comment>
<proteinExistence type="predicted"/>
<organism evidence="12 13">
    <name type="scientific">Trichogramma brassicae</name>
    <dbReference type="NCBI Taxonomy" id="86971"/>
    <lineage>
        <taxon>Eukaryota</taxon>
        <taxon>Metazoa</taxon>
        <taxon>Ecdysozoa</taxon>
        <taxon>Arthropoda</taxon>
        <taxon>Hexapoda</taxon>
        <taxon>Insecta</taxon>
        <taxon>Pterygota</taxon>
        <taxon>Neoptera</taxon>
        <taxon>Endopterygota</taxon>
        <taxon>Hymenoptera</taxon>
        <taxon>Apocrita</taxon>
        <taxon>Proctotrupomorpha</taxon>
        <taxon>Chalcidoidea</taxon>
        <taxon>Trichogrammatidae</taxon>
        <taxon>Trichogramma</taxon>
    </lineage>
</organism>
<keyword evidence="8 11" id="KW-1133">Transmembrane helix</keyword>
<gene>
    <name evidence="12" type="ORF">TBRA_LOCUS10572</name>
</gene>
<evidence type="ECO:0000256" key="8">
    <source>
        <dbReference type="ARBA" id="ARBA00022989"/>
    </source>
</evidence>
<dbReference type="EMBL" id="CADCXV010000928">
    <property type="protein sequence ID" value="CAB0038805.1"/>
    <property type="molecule type" value="Genomic_DNA"/>
</dbReference>
<keyword evidence="9 11" id="KW-0472">Membrane</keyword>
<keyword evidence="6" id="KW-0732">Signal</keyword>
<evidence type="ECO:0000313" key="13">
    <source>
        <dbReference type="Proteomes" id="UP000479190"/>
    </source>
</evidence>
<evidence type="ECO:0000256" key="5">
    <source>
        <dbReference type="ARBA" id="ARBA00022692"/>
    </source>
</evidence>
<dbReference type="GO" id="GO:0015031">
    <property type="term" value="P:protein transport"/>
    <property type="evidence" value="ECO:0007669"/>
    <property type="project" value="UniProtKB-KW"/>
</dbReference>
<dbReference type="PANTHER" id="PTHR14995">
    <property type="entry name" value="AMNIONLESS"/>
    <property type="match status" value="1"/>
</dbReference>
<keyword evidence="5 11" id="KW-0812">Transmembrane</keyword>
<feature type="region of interest" description="Disordered" evidence="10">
    <location>
        <begin position="359"/>
        <end position="383"/>
    </location>
</feature>
<dbReference type="GO" id="GO:0016324">
    <property type="term" value="C:apical plasma membrane"/>
    <property type="evidence" value="ECO:0007669"/>
    <property type="project" value="TreeGrafter"/>
</dbReference>
<protein>
    <recommendedName>
        <fullName evidence="2">Protein amnionless</fullName>
    </recommendedName>
</protein>
<evidence type="ECO:0000256" key="3">
    <source>
        <dbReference type="ARBA" id="ARBA00022448"/>
    </source>
</evidence>
<keyword evidence="7" id="KW-0653">Protein transport</keyword>
<evidence type="ECO:0000256" key="9">
    <source>
        <dbReference type="ARBA" id="ARBA00023136"/>
    </source>
</evidence>
<dbReference type="PANTHER" id="PTHR14995:SF2">
    <property type="entry name" value="PROTEIN AMNIONLESS"/>
    <property type="match status" value="1"/>
</dbReference>
<dbReference type="OrthoDB" id="10067964at2759"/>